<dbReference type="InterPro" id="IPR037519">
    <property type="entry name" value="LITAF_fam"/>
</dbReference>
<dbReference type="EMBL" id="MBFT01000472">
    <property type="protein sequence ID" value="PVU90590.1"/>
    <property type="molecule type" value="Genomic_DNA"/>
</dbReference>
<gene>
    <name evidence="8" type="ORF">BB559_004549</name>
</gene>
<dbReference type="Proteomes" id="UP000245699">
    <property type="component" value="Unassembled WGS sequence"/>
</dbReference>
<dbReference type="InterPro" id="IPR006629">
    <property type="entry name" value="LITAF"/>
</dbReference>
<dbReference type="PANTHER" id="PTHR23292:SF6">
    <property type="entry name" value="FI16602P1-RELATED"/>
    <property type="match status" value="1"/>
</dbReference>
<comment type="subcellular location">
    <subcellularLocation>
        <location evidence="1">Membrane</location>
        <topology evidence="1">Peripheral membrane protein</topology>
    </subcellularLocation>
</comment>
<keyword evidence="5 6" id="KW-0472">Membrane</keyword>
<feature type="transmembrane region" description="Helical" evidence="6">
    <location>
        <begin position="96"/>
        <end position="116"/>
    </location>
</feature>
<organism evidence="8 9">
    <name type="scientific">Furculomyces boomerangus</name>
    <dbReference type="NCBI Taxonomy" id="61424"/>
    <lineage>
        <taxon>Eukaryota</taxon>
        <taxon>Fungi</taxon>
        <taxon>Fungi incertae sedis</taxon>
        <taxon>Zoopagomycota</taxon>
        <taxon>Kickxellomycotina</taxon>
        <taxon>Harpellomycetes</taxon>
        <taxon>Harpellales</taxon>
        <taxon>Harpellaceae</taxon>
        <taxon>Furculomyces</taxon>
    </lineage>
</organism>
<dbReference type="Pfam" id="PF10601">
    <property type="entry name" value="zf-LITAF-like"/>
    <property type="match status" value="1"/>
</dbReference>
<accession>A0A2T9YE26</accession>
<keyword evidence="6" id="KW-1133">Transmembrane helix</keyword>
<dbReference type="PROSITE" id="PS51837">
    <property type="entry name" value="LITAF"/>
    <property type="match status" value="1"/>
</dbReference>
<evidence type="ECO:0000259" key="7">
    <source>
        <dbReference type="PROSITE" id="PS51837"/>
    </source>
</evidence>
<name>A0A2T9YE26_9FUNG</name>
<proteinExistence type="inferred from homology"/>
<evidence type="ECO:0000256" key="2">
    <source>
        <dbReference type="ARBA" id="ARBA00005975"/>
    </source>
</evidence>
<evidence type="ECO:0000256" key="6">
    <source>
        <dbReference type="SAM" id="Phobius"/>
    </source>
</evidence>
<evidence type="ECO:0000256" key="4">
    <source>
        <dbReference type="ARBA" id="ARBA00022833"/>
    </source>
</evidence>
<evidence type="ECO:0000256" key="5">
    <source>
        <dbReference type="ARBA" id="ARBA00023136"/>
    </source>
</evidence>
<keyword evidence="6" id="KW-0812">Transmembrane</keyword>
<dbReference type="GO" id="GO:0008270">
    <property type="term" value="F:zinc ion binding"/>
    <property type="evidence" value="ECO:0007669"/>
    <property type="project" value="TreeGrafter"/>
</dbReference>
<reference evidence="8 9" key="1">
    <citation type="journal article" date="2018" name="MBio">
        <title>Comparative Genomics Reveals the Core Gene Toolbox for the Fungus-Insect Symbiosis.</title>
        <authorList>
            <person name="Wang Y."/>
            <person name="Stata M."/>
            <person name="Wang W."/>
            <person name="Stajich J.E."/>
            <person name="White M.M."/>
            <person name="Moncalvo J.M."/>
        </authorList>
    </citation>
    <scope>NUCLEOTIDE SEQUENCE [LARGE SCALE GENOMIC DNA]</scope>
    <source>
        <strain evidence="8 9">AUS-77-4</strain>
    </source>
</reference>
<dbReference type="PANTHER" id="PTHR23292">
    <property type="entry name" value="LIPOPOLYSACCHARIDE-INDUCED TUMOR NECROSIS FACTOR-ALPHA FACTOR"/>
    <property type="match status" value="1"/>
</dbReference>
<evidence type="ECO:0000313" key="8">
    <source>
        <dbReference type="EMBL" id="PVU90590.1"/>
    </source>
</evidence>
<comment type="caution">
    <text evidence="8">The sequence shown here is derived from an EMBL/GenBank/DDBJ whole genome shotgun (WGS) entry which is preliminary data.</text>
</comment>
<keyword evidence="9" id="KW-1185">Reference proteome</keyword>
<dbReference type="STRING" id="61424.A0A2T9YE26"/>
<keyword evidence="3" id="KW-0479">Metal-binding</keyword>
<dbReference type="SMART" id="SM00714">
    <property type="entry name" value="LITAF"/>
    <property type="match status" value="1"/>
</dbReference>
<comment type="similarity">
    <text evidence="2">Belongs to the CDIP1/LITAF family.</text>
</comment>
<evidence type="ECO:0000256" key="1">
    <source>
        <dbReference type="ARBA" id="ARBA00004170"/>
    </source>
</evidence>
<sequence length="152" mass="17201">MVNMKTKETEAYTQVHQNNIDEGNDPYLQEKDTLYNNIDLPSRNTYTEPNEPQVGEYVIRGNSALKFKGTPVNTTCPNCGQNIVPLAERKHGVDTLWAVTCLGVLFWPLMWIPLVMDSLKNSTHICPNCKADLGKYILVQVHIQKDISSLDH</sequence>
<evidence type="ECO:0000256" key="3">
    <source>
        <dbReference type="ARBA" id="ARBA00022723"/>
    </source>
</evidence>
<feature type="domain" description="LITAF" evidence="7">
    <location>
        <begin position="55"/>
        <end position="138"/>
    </location>
</feature>
<dbReference type="GO" id="GO:0016020">
    <property type="term" value="C:membrane"/>
    <property type="evidence" value="ECO:0007669"/>
    <property type="project" value="UniProtKB-SubCell"/>
</dbReference>
<protein>
    <recommendedName>
        <fullName evidence="7">LITAF domain-containing protein</fullName>
    </recommendedName>
</protein>
<evidence type="ECO:0000313" key="9">
    <source>
        <dbReference type="Proteomes" id="UP000245699"/>
    </source>
</evidence>
<dbReference type="AlphaFoldDB" id="A0A2T9YE26"/>
<dbReference type="OrthoDB" id="5539337at2759"/>
<keyword evidence="4" id="KW-0862">Zinc</keyword>